<dbReference type="VEuPathDB" id="TriTrypDB:ADEAN_000048800"/>
<feature type="domain" description="RNA-editing substrate-binding complex 8 protein HEAT repeats" evidence="1">
    <location>
        <begin position="64"/>
        <end position="380"/>
    </location>
</feature>
<proteinExistence type="predicted"/>
<evidence type="ECO:0000313" key="3">
    <source>
        <dbReference type="Proteomes" id="UP000515908"/>
    </source>
</evidence>
<dbReference type="Pfam" id="PF26172">
    <property type="entry name" value="RESC8"/>
    <property type="match status" value="1"/>
</dbReference>
<keyword evidence="3" id="KW-1185">Reference proteome</keyword>
<dbReference type="EMBL" id="LR877145">
    <property type="protein sequence ID" value="CAD2213052.1"/>
    <property type="molecule type" value="Genomic_DNA"/>
</dbReference>
<gene>
    <name evidence="2" type="ORF">ADEAN_000048800</name>
</gene>
<evidence type="ECO:0000259" key="1">
    <source>
        <dbReference type="Pfam" id="PF26172"/>
    </source>
</evidence>
<dbReference type="InterPro" id="IPR058977">
    <property type="entry name" value="RESC8_HEAT"/>
</dbReference>
<name>A0A7G2C570_9TRYP</name>
<organism evidence="2 3">
    <name type="scientific">Angomonas deanei</name>
    <dbReference type="NCBI Taxonomy" id="59799"/>
    <lineage>
        <taxon>Eukaryota</taxon>
        <taxon>Discoba</taxon>
        <taxon>Euglenozoa</taxon>
        <taxon>Kinetoplastea</taxon>
        <taxon>Metakinetoplastina</taxon>
        <taxon>Trypanosomatida</taxon>
        <taxon>Trypanosomatidae</taxon>
        <taxon>Strigomonadinae</taxon>
        <taxon>Angomonas</taxon>
    </lineage>
</organism>
<dbReference type="Proteomes" id="UP000515908">
    <property type="component" value="Chromosome 01"/>
</dbReference>
<accession>A0A7G2C570</accession>
<sequence>MSTTTKPEATPAMEALTLVNALYTMYHTHQQEKNTPGGSQSLSLSDNAFIDQCVNSLETQSKYLEAHDLVRLVNVLKQLHYHSHNVTVWLTRRCTLIAAQLPVADLCQLFYNLHCIGCQDSLTAIVNQIIEHKNDLTEKDLGYIFRVLSQQKNTNNSSAKLLTVVQQKGLNYLRTVDHCSYHSRFLKCLTLYDKRTPSNVFQIIDSVSRRFLDTVGERDLLTFLSCADPDGVRGIDQNPKYAHIMHQFVNVLESKVMTMNIHLFGELLETLSILRVDTTGVMDKVLVRLDKDAGRLTIPHLVETLYLLSSYPPAQGHSCIVSLTYTAVFRAEGMNAKDIQSIAISLAHLKFFTDDFFELLVVLNKKKGGFRTVGDLVEFLELLDGTFYAEERSLPVVYESVIALSAVMNDEEVAAVRKILHHSGVKPTFLQQLFSAVKVEHRKTSSRKKSPDRFGEFL</sequence>
<dbReference type="AlphaFoldDB" id="A0A7G2C570"/>
<protein>
    <recommendedName>
        <fullName evidence="1">RNA-editing substrate-binding complex 8 protein HEAT repeats domain-containing protein</fullName>
    </recommendedName>
</protein>
<dbReference type="OrthoDB" id="271836at2759"/>
<reference evidence="2 3" key="1">
    <citation type="submission" date="2020-08" db="EMBL/GenBank/DDBJ databases">
        <authorList>
            <person name="Newling K."/>
            <person name="Davey J."/>
            <person name="Forrester S."/>
        </authorList>
    </citation>
    <scope>NUCLEOTIDE SEQUENCE [LARGE SCALE GENOMIC DNA]</scope>
    <source>
        <strain evidence="3">Crithidia deanei Carvalho (ATCC PRA-265)</strain>
    </source>
</reference>
<evidence type="ECO:0000313" key="2">
    <source>
        <dbReference type="EMBL" id="CAD2213052.1"/>
    </source>
</evidence>